<sequence length="108" mass="12406">MTCEAVPTHLLDSNGITFLPPSPPFFLLAYKQKRSVRFCQSGLKSVFLWIDNPALTRREGIIPSEIDVSRATLSIYYSIEAKICERFRVTLFRCFRSLRLYVITDPAT</sequence>
<evidence type="ECO:0000313" key="1">
    <source>
        <dbReference type="EMBL" id="GIX78312.1"/>
    </source>
</evidence>
<organism evidence="1 2">
    <name type="scientific">Caerostris extrusa</name>
    <name type="common">Bark spider</name>
    <name type="synonym">Caerostris bankana</name>
    <dbReference type="NCBI Taxonomy" id="172846"/>
    <lineage>
        <taxon>Eukaryota</taxon>
        <taxon>Metazoa</taxon>
        <taxon>Ecdysozoa</taxon>
        <taxon>Arthropoda</taxon>
        <taxon>Chelicerata</taxon>
        <taxon>Arachnida</taxon>
        <taxon>Araneae</taxon>
        <taxon>Araneomorphae</taxon>
        <taxon>Entelegynae</taxon>
        <taxon>Araneoidea</taxon>
        <taxon>Araneidae</taxon>
        <taxon>Caerostris</taxon>
    </lineage>
</organism>
<protein>
    <submittedName>
        <fullName evidence="1">Uncharacterized protein</fullName>
    </submittedName>
</protein>
<dbReference type="EMBL" id="BPLR01020400">
    <property type="protein sequence ID" value="GIX78312.1"/>
    <property type="molecule type" value="Genomic_DNA"/>
</dbReference>
<comment type="caution">
    <text evidence="1">The sequence shown here is derived from an EMBL/GenBank/DDBJ whole genome shotgun (WGS) entry which is preliminary data.</text>
</comment>
<dbReference type="Proteomes" id="UP001054945">
    <property type="component" value="Unassembled WGS sequence"/>
</dbReference>
<proteinExistence type="predicted"/>
<name>A0AAV4N409_CAEEX</name>
<keyword evidence="2" id="KW-1185">Reference proteome</keyword>
<evidence type="ECO:0000313" key="2">
    <source>
        <dbReference type="Proteomes" id="UP001054945"/>
    </source>
</evidence>
<accession>A0AAV4N409</accession>
<gene>
    <name evidence="1" type="ORF">CEXT_33931</name>
</gene>
<reference evidence="1 2" key="1">
    <citation type="submission" date="2021-06" db="EMBL/GenBank/DDBJ databases">
        <title>Caerostris extrusa draft genome.</title>
        <authorList>
            <person name="Kono N."/>
            <person name="Arakawa K."/>
        </authorList>
    </citation>
    <scope>NUCLEOTIDE SEQUENCE [LARGE SCALE GENOMIC DNA]</scope>
</reference>
<dbReference type="AlphaFoldDB" id="A0AAV4N409"/>